<sequence length="115" mass="12684">MTTTDQVDAILEAFNLIGISVSEFLVVLLTNPNYITHENTINLRSCSPHITKLLAEHPEASAGDVLKWASDIIKHRCALEIQELSAKKPGYHFLALHASVEQLEEFDIEVLGGGM</sequence>
<dbReference type="GeneID" id="64668696"/>
<gene>
    <name evidence="1" type="ORF">F5891DRAFT_942241</name>
</gene>
<dbReference type="EMBL" id="JABBWK010000005">
    <property type="protein sequence ID" value="KAG1906108.1"/>
    <property type="molecule type" value="Genomic_DNA"/>
</dbReference>
<dbReference type="Proteomes" id="UP001195769">
    <property type="component" value="Unassembled WGS sequence"/>
</dbReference>
<protein>
    <submittedName>
        <fullName evidence="1">Uncharacterized protein</fullName>
    </submittedName>
</protein>
<comment type="caution">
    <text evidence="1">The sequence shown here is derived from an EMBL/GenBank/DDBJ whole genome shotgun (WGS) entry which is preliminary data.</text>
</comment>
<organism evidence="1 2">
    <name type="scientific">Suillus fuscotomentosus</name>
    <dbReference type="NCBI Taxonomy" id="1912939"/>
    <lineage>
        <taxon>Eukaryota</taxon>
        <taxon>Fungi</taxon>
        <taxon>Dikarya</taxon>
        <taxon>Basidiomycota</taxon>
        <taxon>Agaricomycotina</taxon>
        <taxon>Agaricomycetes</taxon>
        <taxon>Agaricomycetidae</taxon>
        <taxon>Boletales</taxon>
        <taxon>Suillineae</taxon>
        <taxon>Suillaceae</taxon>
        <taxon>Suillus</taxon>
    </lineage>
</organism>
<keyword evidence="2" id="KW-1185">Reference proteome</keyword>
<accession>A0AAD4EJF3</accession>
<dbReference type="RefSeq" id="XP_041231683.1">
    <property type="nucleotide sequence ID" value="XM_041374398.1"/>
</dbReference>
<name>A0AAD4EJF3_9AGAM</name>
<evidence type="ECO:0000313" key="1">
    <source>
        <dbReference type="EMBL" id="KAG1906108.1"/>
    </source>
</evidence>
<evidence type="ECO:0000313" key="2">
    <source>
        <dbReference type="Proteomes" id="UP001195769"/>
    </source>
</evidence>
<dbReference type="AlphaFoldDB" id="A0AAD4EJF3"/>
<reference evidence="1" key="1">
    <citation type="journal article" date="2020" name="New Phytol.">
        <title>Comparative genomics reveals dynamic genome evolution in host specialist ectomycorrhizal fungi.</title>
        <authorList>
            <person name="Lofgren L.A."/>
            <person name="Nguyen N.H."/>
            <person name="Vilgalys R."/>
            <person name="Ruytinx J."/>
            <person name="Liao H.L."/>
            <person name="Branco S."/>
            <person name="Kuo A."/>
            <person name="LaButti K."/>
            <person name="Lipzen A."/>
            <person name="Andreopoulos W."/>
            <person name="Pangilinan J."/>
            <person name="Riley R."/>
            <person name="Hundley H."/>
            <person name="Na H."/>
            <person name="Barry K."/>
            <person name="Grigoriev I.V."/>
            <person name="Stajich J.E."/>
            <person name="Kennedy P.G."/>
        </authorList>
    </citation>
    <scope>NUCLEOTIDE SEQUENCE</scope>
    <source>
        <strain evidence="1">FC203</strain>
    </source>
</reference>
<proteinExistence type="predicted"/>